<dbReference type="GO" id="GO:0008270">
    <property type="term" value="F:zinc ion binding"/>
    <property type="evidence" value="ECO:0007669"/>
    <property type="project" value="UniProtKB-KW"/>
</dbReference>
<proteinExistence type="inferred from homology"/>
<accession>A0A2Z7C0F5</accession>
<keyword evidence="3" id="KW-0479">Metal-binding</keyword>
<dbReference type="InterPro" id="IPR010402">
    <property type="entry name" value="CCT_domain"/>
</dbReference>
<dbReference type="AlphaFoldDB" id="A0A2Z7C0F5"/>
<keyword evidence="6" id="KW-0862">Zinc</keyword>
<evidence type="ECO:0000256" key="5">
    <source>
        <dbReference type="ARBA" id="ARBA00022771"/>
    </source>
</evidence>
<comment type="similarity">
    <text evidence="2">Belongs to the CONSTANS family.</text>
</comment>
<dbReference type="PANTHER" id="PTHR31717">
    <property type="entry name" value="ZINC FINGER PROTEIN CONSTANS-LIKE 10"/>
    <property type="match status" value="1"/>
</dbReference>
<evidence type="ECO:0000256" key="1">
    <source>
        <dbReference type="ARBA" id="ARBA00004123"/>
    </source>
</evidence>
<evidence type="ECO:0000256" key="6">
    <source>
        <dbReference type="ARBA" id="ARBA00022833"/>
    </source>
</evidence>
<evidence type="ECO:0000256" key="2">
    <source>
        <dbReference type="ARBA" id="ARBA00010024"/>
    </source>
</evidence>
<evidence type="ECO:0000313" key="11">
    <source>
        <dbReference type="Proteomes" id="UP000250235"/>
    </source>
</evidence>
<keyword evidence="4" id="KW-0677">Repeat</keyword>
<evidence type="ECO:0000313" key="10">
    <source>
        <dbReference type="EMBL" id="KZV40311.1"/>
    </source>
</evidence>
<feature type="domain" description="CCT" evidence="9">
    <location>
        <begin position="379"/>
        <end position="421"/>
    </location>
</feature>
<keyword evidence="7 8" id="KW-0539">Nucleus</keyword>
<protein>
    <submittedName>
        <fullName evidence="10">Zinc finger protein CONSTANS-LIKE 11</fullName>
    </submittedName>
</protein>
<dbReference type="InterPro" id="IPR049808">
    <property type="entry name" value="CONSTANS-like_Bbox1"/>
</dbReference>
<dbReference type="GO" id="GO:0005634">
    <property type="term" value="C:nucleus"/>
    <property type="evidence" value="ECO:0007669"/>
    <property type="project" value="UniProtKB-SubCell"/>
</dbReference>
<comment type="subcellular location">
    <subcellularLocation>
        <location evidence="1 8">Nucleus</location>
    </subcellularLocation>
</comment>
<dbReference type="Pfam" id="PF06203">
    <property type="entry name" value="CCT"/>
    <property type="match status" value="1"/>
</dbReference>
<keyword evidence="5" id="KW-0863">Zinc-finger</keyword>
<keyword evidence="11" id="KW-1185">Reference proteome</keyword>
<sequence length="435" mass="46657">MAGQPVCDFCGVVRAVVYCKSDAARLCLQCDGCVHSANCLSRKHLRSLICDKCNSQAAVLRCLDEELCFCQACDNGCRVGAGGSSGRGHDRLKLNFYSGCPSPVELSKIWSPVLDSTKSHEGTVMADGSVEMGGSLSCGGGGGGGGGMVANRLNEIASCVKFDSWAFPPPIPPILPPSFMSSQVWDQKYASLNRDQTPFFSQTTTLQKGCAESIKDLGLHGSDDICDSIDIDEIALNFESGYEMLENLQNQTINVSDDGGTCGGLLMEKNLSVTGSSSTHIESTLEASSSVQQECLCFPPTSTNLIPAMHSNSSCMLMTSNICPGFASGQVPSSMTLSLSNITGESSAADYQDCGLSSFFLTSESPWDSNFESSCPHARDKAKMRYNEKKKTRTFGKQIRYASRKARADTRRRVKGRFVKSGEAFDFDPSGPSEI</sequence>
<evidence type="ECO:0000256" key="3">
    <source>
        <dbReference type="ARBA" id="ARBA00022723"/>
    </source>
</evidence>
<evidence type="ECO:0000256" key="8">
    <source>
        <dbReference type="PROSITE-ProRule" id="PRU00357"/>
    </source>
</evidence>
<name>A0A2Z7C0F5_9LAMI</name>
<gene>
    <name evidence="10" type="ORF">F511_27397</name>
</gene>
<evidence type="ECO:0000256" key="7">
    <source>
        <dbReference type="ARBA" id="ARBA00023242"/>
    </source>
</evidence>
<dbReference type="PANTHER" id="PTHR31717:SF46">
    <property type="entry name" value="CCT MOTIF FAMILY PROTEIN-RELATED"/>
    <property type="match status" value="1"/>
</dbReference>
<organism evidence="10 11">
    <name type="scientific">Dorcoceras hygrometricum</name>
    <dbReference type="NCBI Taxonomy" id="472368"/>
    <lineage>
        <taxon>Eukaryota</taxon>
        <taxon>Viridiplantae</taxon>
        <taxon>Streptophyta</taxon>
        <taxon>Embryophyta</taxon>
        <taxon>Tracheophyta</taxon>
        <taxon>Spermatophyta</taxon>
        <taxon>Magnoliopsida</taxon>
        <taxon>eudicotyledons</taxon>
        <taxon>Gunneridae</taxon>
        <taxon>Pentapetalae</taxon>
        <taxon>asterids</taxon>
        <taxon>lamiids</taxon>
        <taxon>Lamiales</taxon>
        <taxon>Gesneriaceae</taxon>
        <taxon>Didymocarpoideae</taxon>
        <taxon>Trichosporeae</taxon>
        <taxon>Loxocarpinae</taxon>
        <taxon>Dorcoceras</taxon>
    </lineage>
</organism>
<dbReference type="CDD" id="cd19821">
    <property type="entry name" value="Bbox1_BBX-like"/>
    <property type="match status" value="1"/>
</dbReference>
<evidence type="ECO:0000259" key="9">
    <source>
        <dbReference type="PROSITE" id="PS51017"/>
    </source>
</evidence>
<reference evidence="10 11" key="1">
    <citation type="journal article" date="2015" name="Proc. Natl. Acad. Sci. U.S.A.">
        <title>The resurrection genome of Boea hygrometrica: A blueprint for survival of dehydration.</title>
        <authorList>
            <person name="Xiao L."/>
            <person name="Yang G."/>
            <person name="Zhang L."/>
            <person name="Yang X."/>
            <person name="Zhao S."/>
            <person name="Ji Z."/>
            <person name="Zhou Q."/>
            <person name="Hu M."/>
            <person name="Wang Y."/>
            <person name="Chen M."/>
            <person name="Xu Y."/>
            <person name="Jin H."/>
            <person name="Xiao X."/>
            <person name="Hu G."/>
            <person name="Bao F."/>
            <person name="Hu Y."/>
            <person name="Wan P."/>
            <person name="Li L."/>
            <person name="Deng X."/>
            <person name="Kuang T."/>
            <person name="Xiang C."/>
            <person name="Zhu J.K."/>
            <person name="Oliver M.J."/>
            <person name="He Y."/>
        </authorList>
    </citation>
    <scope>NUCLEOTIDE SEQUENCE [LARGE SCALE GENOMIC DNA]</scope>
    <source>
        <strain evidence="11">cv. XS01</strain>
    </source>
</reference>
<evidence type="ECO:0000256" key="4">
    <source>
        <dbReference type="ARBA" id="ARBA00022737"/>
    </source>
</evidence>
<dbReference type="Proteomes" id="UP000250235">
    <property type="component" value="Unassembled WGS sequence"/>
</dbReference>
<dbReference type="PROSITE" id="PS51017">
    <property type="entry name" value="CCT"/>
    <property type="match status" value="1"/>
</dbReference>
<dbReference type="InterPro" id="IPR000315">
    <property type="entry name" value="Znf_B-box"/>
</dbReference>
<dbReference type="OrthoDB" id="900419at2759"/>
<dbReference type="EMBL" id="KV000449">
    <property type="protein sequence ID" value="KZV40311.1"/>
    <property type="molecule type" value="Genomic_DNA"/>
</dbReference>
<dbReference type="GO" id="GO:0006355">
    <property type="term" value="P:regulation of DNA-templated transcription"/>
    <property type="evidence" value="ECO:0007669"/>
    <property type="project" value="UniProtKB-ARBA"/>
</dbReference>
<dbReference type="SMART" id="SM00336">
    <property type="entry name" value="BBOX"/>
    <property type="match status" value="1"/>
</dbReference>